<evidence type="ECO:0000256" key="3">
    <source>
        <dbReference type="ARBA" id="ARBA00022679"/>
    </source>
</evidence>
<evidence type="ECO:0000256" key="1">
    <source>
        <dbReference type="ARBA" id="ARBA00005395"/>
    </source>
</evidence>
<dbReference type="AlphaFoldDB" id="A0A344LFR9"/>
<dbReference type="CDD" id="cd04301">
    <property type="entry name" value="NAT_SF"/>
    <property type="match status" value="1"/>
</dbReference>
<evidence type="ECO:0000313" key="6">
    <source>
        <dbReference type="EMBL" id="AXB46893.1"/>
    </source>
</evidence>
<keyword evidence="7" id="KW-1185">Reference proteome</keyword>
<dbReference type="GO" id="GO:0008080">
    <property type="term" value="F:N-acetyltransferase activity"/>
    <property type="evidence" value="ECO:0007669"/>
    <property type="project" value="InterPro"/>
</dbReference>
<dbReference type="InterPro" id="IPR000182">
    <property type="entry name" value="GNAT_dom"/>
</dbReference>
<dbReference type="Proteomes" id="UP000250434">
    <property type="component" value="Chromosome"/>
</dbReference>
<evidence type="ECO:0000313" key="7">
    <source>
        <dbReference type="Proteomes" id="UP000250434"/>
    </source>
</evidence>
<evidence type="ECO:0000259" key="5">
    <source>
        <dbReference type="PROSITE" id="PS51186"/>
    </source>
</evidence>
<dbReference type="PROSITE" id="PS51186">
    <property type="entry name" value="GNAT"/>
    <property type="match status" value="1"/>
</dbReference>
<reference evidence="6 7" key="1">
    <citation type="submission" date="2016-04" db="EMBL/GenBank/DDBJ databases">
        <title>Complete genome sequence and analysis of deep-sea sediment isolate, Amycolatopsis sp. WP1.</title>
        <authorList>
            <person name="Wang H."/>
            <person name="Chen S."/>
            <person name="Wu Q."/>
        </authorList>
    </citation>
    <scope>NUCLEOTIDE SEQUENCE [LARGE SCALE GENOMIC DNA]</scope>
    <source>
        <strain evidence="6 7">WP1</strain>
    </source>
</reference>
<evidence type="ECO:0000256" key="4">
    <source>
        <dbReference type="ARBA" id="ARBA00023315"/>
    </source>
</evidence>
<dbReference type="SUPFAM" id="SSF55729">
    <property type="entry name" value="Acyl-CoA N-acyltransferases (Nat)"/>
    <property type="match status" value="1"/>
</dbReference>
<name>A0A344LFR9_9PSEU</name>
<dbReference type="PANTHER" id="PTHR43420:SF12">
    <property type="entry name" value="N-ACETYLTRANSFERASE DOMAIN-CONTAINING PROTEIN"/>
    <property type="match status" value="1"/>
</dbReference>
<dbReference type="InterPro" id="IPR050680">
    <property type="entry name" value="YpeA/RimI_acetyltransf"/>
</dbReference>
<protein>
    <submittedName>
        <fullName evidence="6">Ribosomal-protein-alanine N-acetyltransferase RimI</fullName>
    </submittedName>
</protein>
<proteinExistence type="inferred from homology"/>
<accession>A0A344LFR9</accession>
<gene>
    <name evidence="6" type="ORF">A4R43_34270</name>
</gene>
<evidence type="ECO:0000256" key="2">
    <source>
        <dbReference type="ARBA" id="ARBA00022490"/>
    </source>
</evidence>
<sequence>MTVELKPLRRGDIRRCVEIEKILFPGDSPWSAAAFRSELDSGAYYLGAYGGDELLGYAGLAVVGPRGDHEASLHTIGVAPEHQGKGIGKALLEALLTKADELRAPVLLEVRTDNEVALTMYEKHGFIKLGVRKRYYQPSGADAYTMVRPPLGVAAEEAG</sequence>
<dbReference type="PANTHER" id="PTHR43420">
    <property type="entry name" value="ACETYLTRANSFERASE"/>
    <property type="match status" value="1"/>
</dbReference>
<comment type="similarity">
    <text evidence="1">Belongs to the acetyltransferase family. RimI subfamily.</text>
</comment>
<dbReference type="OrthoDB" id="529907at2"/>
<feature type="domain" description="N-acetyltransferase" evidence="5">
    <location>
        <begin position="3"/>
        <end position="151"/>
    </location>
</feature>
<dbReference type="KEGG" id="aab:A4R43_34270"/>
<keyword evidence="4" id="KW-0012">Acyltransferase</keyword>
<dbReference type="EMBL" id="CP015163">
    <property type="protein sequence ID" value="AXB46893.1"/>
    <property type="molecule type" value="Genomic_DNA"/>
</dbReference>
<dbReference type="RefSeq" id="WP_113695951.1">
    <property type="nucleotide sequence ID" value="NZ_CP015163.1"/>
</dbReference>
<keyword evidence="3 6" id="KW-0808">Transferase</keyword>
<organism evidence="6 7">
    <name type="scientific">Amycolatopsis albispora</name>
    <dbReference type="NCBI Taxonomy" id="1804986"/>
    <lineage>
        <taxon>Bacteria</taxon>
        <taxon>Bacillati</taxon>
        <taxon>Actinomycetota</taxon>
        <taxon>Actinomycetes</taxon>
        <taxon>Pseudonocardiales</taxon>
        <taxon>Pseudonocardiaceae</taxon>
        <taxon>Amycolatopsis</taxon>
    </lineage>
</organism>
<keyword evidence="2" id="KW-0963">Cytoplasm</keyword>
<dbReference type="Gene3D" id="3.40.630.30">
    <property type="match status" value="1"/>
</dbReference>
<dbReference type="InterPro" id="IPR006464">
    <property type="entry name" value="AcTrfase_RimI/Ard1"/>
</dbReference>
<dbReference type="InterPro" id="IPR016181">
    <property type="entry name" value="Acyl_CoA_acyltransferase"/>
</dbReference>
<dbReference type="NCBIfam" id="TIGR01575">
    <property type="entry name" value="rimI"/>
    <property type="match status" value="1"/>
</dbReference>
<dbReference type="Pfam" id="PF00583">
    <property type="entry name" value="Acetyltransf_1"/>
    <property type="match status" value="1"/>
</dbReference>